<dbReference type="RefSeq" id="WP_194706648.1">
    <property type="nucleotide sequence ID" value="NZ_JADKPN010000004.1"/>
</dbReference>
<dbReference type="EMBL" id="JADKPN010000004">
    <property type="protein sequence ID" value="MBF4763477.1"/>
    <property type="molecule type" value="Genomic_DNA"/>
</dbReference>
<dbReference type="Gene3D" id="1.20.140.160">
    <property type="match status" value="1"/>
</dbReference>
<gene>
    <name evidence="2" type="ORF">ISU07_10095</name>
</gene>
<evidence type="ECO:0000313" key="3">
    <source>
        <dbReference type="Proteomes" id="UP000640489"/>
    </source>
</evidence>
<keyword evidence="1" id="KW-0472">Membrane</keyword>
<dbReference type="SUPFAM" id="SSF63829">
    <property type="entry name" value="Calcium-dependent phosphotriesterase"/>
    <property type="match status" value="1"/>
</dbReference>
<organism evidence="2 3">
    <name type="scientific">Nocardioides islandensis</name>
    <dbReference type="NCBI Taxonomy" id="433663"/>
    <lineage>
        <taxon>Bacteria</taxon>
        <taxon>Bacillati</taxon>
        <taxon>Actinomycetota</taxon>
        <taxon>Actinomycetes</taxon>
        <taxon>Propionibacteriales</taxon>
        <taxon>Nocardioidaceae</taxon>
        <taxon>Nocardioides</taxon>
    </lineage>
</organism>
<keyword evidence="3" id="KW-1185">Reference proteome</keyword>
<feature type="transmembrane region" description="Helical" evidence="1">
    <location>
        <begin position="194"/>
        <end position="214"/>
    </location>
</feature>
<dbReference type="AlphaFoldDB" id="A0A930VF68"/>
<evidence type="ECO:0000313" key="2">
    <source>
        <dbReference type="EMBL" id="MBF4763477.1"/>
    </source>
</evidence>
<keyword evidence="1" id="KW-0812">Transmembrane</keyword>
<protein>
    <submittedName>
        <fullName evidence="2">Uncharacterized protein</fullName>
    </submittedName>
</protein>
<keyword evidence="1" id="KW-1133">Transmembrane helix</keyword>
<name>A0A930VF68_9ACTN</name>
<evidence type="ECO:0000256" key="1">
    <source>
        <dbReference type="SAM" id="Phobius"/>
    </source>
</evidence>
<sequence>MRADPDFTAYVVARWAPAVRVLVVLGVPPERADELAVETFARLLPDWARMRREGDVDVELGRVVLDAWARQRGAASEPAERERTPVAAGRVLTRELEEQLAMLDRLAVGLAGVDETTRLTVVLRHLGELEVEQVGDVLGEPPAEVGRRLSAAALALDLVPLDPACHAAAGAIDVPPPPVDRVVATAAATRRRRWLVSAGAAAALVLVVGAAFVITRPDPPRVRALDPLDVTEVENPVGAVWWLDGTLHLAHGTAPVPDVVQIADAGFGIAYADSDGNVVWLTDDGRRERIGSLDTATALVAQGSAGRVAWLEPGSGDLVVWSAVAQDVVLARPRATDSRLIGWDRDRLYFHQEGRDHSVDFINLSGSEVTTVDPPDNLPTSQLVDVASGAELRRQDGVLSTTQPFFSVSPPVSGLTGALSPDGNYVLTLDGSGVPSAYDARNGQRYPSWFDPTWGPVAAAFTRDDRVVWVADEHNGSYGLVDCQVEERLVTAFDPDAQRCDRPLDVSGVPVLADVRPGLVPDGS</sequence>
<reference evidence="2" key="1">
    <citation type="submission" date="2020-11" db="EMBL/GenBank/DDBJ databases">
        <title>Nocardioides sp. nov., isolated from Soil of Cynanchum wilfordii Hemsley rhizosphere.</title>
        <authorList>
            <person name="Lee J.-S."/>
            <person name="Suh M.K."/>
            <person name="Kim J.-S."/>
        </authorList>
    </citation>
    <scope>NUCLEOTIDE SEQUENCE</scope>
    <source>
        <strain evidence="2">KCTC 19275</strain>
    </source>
</reference>
<accession>A0A930VF68</accession>
<comment type="caution">
    <text evidence="2">The sequence shown here is derived from an EMBL/GenBank/DDBJ whole genome shotgun (WGS) entry which is preliminary data.</text>
</comment>
<dbReference type="Proteomes" id="UP000640489">
    <property type="component" value="Unassembled WGS sequence"/>
</dbReference>
<proteinExistence type="predicted"/>